<keyword evidence="1" id="KW-1133">Transmembrane helix</keyword>
<sequence length="150" mass="17776">MKTFAKLFFQVGFRVLLPIGFFRSKGFRNRKNRHHRSRIDIVKLYFTGNFYCIFKCFRDILKNFPHLFRRLQVFLFRIAHSARIIQIFSGTQTNQTFMTFPVFFLHEVYIISGNEFCIGLSGKFYQFSILTKLFLINGAISIGFIGFVKL</sequence>
<proteinExistence type="predicted"/>
<accession>A0A645GE30</accession>
<gene>
    <name evidence="2" type="ORF">SDC9_171422</name>
</gene>
<comment type="caution">
    <text evidence="2">The sequence shown here is derived from an EMBL/GenBank/DDBJ whole genome shotgun (WGS) entry which is preliminary data.</text>
</comment>
<protein>
    <submittedName>
        <fullName evidence="2">Uncharacterized protein</fullName>
    </submittedName>
</protein>
<dbReference type="EMBL" id="VSSQ01072717">
    <property type="protein sequence ID" value="MPN24029.1"/>
    <property type="molecule type" value="Genomic_DNA"/>
</dbReference>
<dbReference type="AlphaFoldDB" id="A0A645GE30"/>
<keyword evidence="1" id="KW-0812">Transmembrane</keyword>
<evidence type="ECO:0000313" key="2">
    <source>
        <dbReference type="EMBL" id="MPN24029.1"/>
    </source>
</evidence>
<organism evidence="2">
    <name type="scientific">bioreactor metagenome</name>
    <dbReference type="NCBI Taxonomy" id="1076179"/>
    <lineage>
        <taxon>unclassified sequences</taxon>
        <taxon>metagenomes</taxon>
        <taxon>ecological metagenomes</taxon>
    </lineage>
</organism>
<name>A0A645GE30_9ZZZZ</name>
<keyword evidence="1" id="KW-0472">Membrane</keyword>
<reference evidence="2" key="1">
    <citation type="submission" date="2019-08" db="EMBL/GenBank/DDBJ databases">
        <authorList>
            <person name="Kucharzyk K."/>
            <person name="Murdoch R.W."/>
            <person name="Higgins S."/>
            <person name="Loffler F."/>
        </authorList>
    </citation>
    <scope>NUCLEOTIDE SEQUENCE</scope>
</reference>
<evidence type="ECO:0000256" key="1">
    <source>
        <dbReference type="SAM" id="Phobius"/>
    </source>
</evidence>
<feature type="transmembrane region" description="Helical" evidence="1">
    <location>
        <begin position="129"/>
        <end position="148"/>
    </location>
</feature>